<dbReference type="PANTHER" id="PTHR43029:SF10">
    <property type="entry name" value="AMMONIUM TRANSPORTER MEP2"/>
    <property type="match status" value="1"/>
</dbReference>
<feature type="transmembrane region" description="Helical" evidence="8">
    <location>
        <begin position="331"/>
        <end position="354"/>
    </location>
</feature>
<feature type="domain" description="Ammonium transporter AmtB-like" evidence="9">
    <location>
        <begin position="236"/>
        <end position="422"/>
    </location>
</feature>
<evidence type="ECO:0000256" key="5">
    <source>
        <dbReference type="ARBA" id="ARBA00022989"/>
    </source>
</evidence>
<feature type="transmembrane region" description="Helical" evidence="8">
    <location>
        <begin position="32"/>
        <end position="51"/>
    </location>
</feature>
<dbReference type="Proteomes" id="UP000006727">
    <property type="component" value="Chromosome 19"/>
</dbReference>
<evidence type="ECO:0000256" key="6">
    <source>
        <dbReference type="ARBA" id="ARBA00023136"/>
    </source>
</evidence>
<dbReference type="GO" id="GO:0072488">
    <property type="term" value="P:ammonium transmembrane transport"/>
    <property type="evidence" value="ECO:0000318"/>
    <property type="project" value="GO_Central"/>
</dbReference>
<dbReference type="Gramene" id="Pp3c19_2270V3.1">
    <property type="protein sequence ID" value="Pp3c19_2270V3.1"/>
    <property type="gene ID" value="Pp3c19_2270"/>
</dbReference>
<accession>A0A2K1IWW5</accession>
<organism evidence="10">
    <name type="scientific">Physcomitrium patens</name>
    <name type="common">Spreading-leaved earth moss</name>
    <name type="synonym">Physcomitrella patens</name>
    <dbReference type="NCBI Taxonomy" id="3218"/>
    <lineage>
        <taxon>Eukaryota</taxon>
        <taxon>Viridiplantae</taxon>
        <taxon>Streptophyta</taxon>
        <taxon>Embryophyta</taxon>
        <taxon>Bryophyta</taxon>
        <taxon>Bryophytina</taxon>
        <taxon>Bryopsida</taxon>
        <taxon>Funariidae</taxon>
        <taxon>Funariales</taxon>
        <taxon>Funariaceae</taxon>
        <taxon>Physcomitrium</taxon>
    </lineage>
</organism>
<reference evidence="10 12" key="2">
    <citation type="journal article" date="2018" name="Plant J.">
        <title>The Physcomitrella patens chromosome-scale assembly reveals moss genome structure and evolution.</title>
        <authorList>
            <person name="Lang D."/>
            <person name="Ullrich K.K."/>
            <person name="Murat F."/>
            <person name="Fuchs J."/>
            <person name="Jenkins J."/>
            <person name="Haas F.B."/>
            <person name="Piednoel M."/>
            <person name="Gundlach H."/>
            <person name="Van Bel M."/>
            <person name="Meyberg R."/>
            <person name="Vives C."/>
            <person name="Morata J."/>
            <person name="Symeonidi A."/>
            <person name="Hiss M."/>
            <person name="Muchero W."/>
            <person name="Kamisugi Y."/>
            <person name="Saleh O."/>
            <person name="Blanc G."/>
            <person name="Decker E.L."/>
            <person name="van Gessel N."/>
            <person name="Grimwood J."/>
            <person name="Hayes R.D."/>
            <person name="Graham S.W."/>
            <person name="Gunter L.E."/>
            <person name="McDaniel S.F."/>
            <person name="Hoernstein S.N.W."/>
            <person name="Larsson A."/>
            <person name="Li F.W."/>
            <person name="Perroud P.F."/>
            <person name="Phillips J."/>
            <person name="Ranjan P."/>
            <person name="Rokshar D.S."/>
            <person name="Rothfels C.J."/>
            <person name="Schneider L."/>
            <person name="Shu S."/>
            <person name="Stevenson D.W."/>
            <person name="Thummler F."/>
            <person name="Tillich M."/>
            <person name="Villarreal Aguilar J.C."/>
            <person name="Widiez T."/>
            <person name="Wong G.K."/>
            <person name="Wymore A."/>
            <person name="Zhang Y."/>
            <person name="Zimmer A.D."/>
            <person name="Quatrano R.S."/>
            <person name="Mayer K.F.X."/>
            <person name="Goodstein D."/>
            <person name="Casacuberta J.M."/>
            <person name="Vandepoele K."/>
            <person name="Reski R."/>
            <person name="Cuming A.C."/>
            <person name="Tuskan G.A."/>
            <person name="Maumus F."/>
            <person name="Salse J."/>
            <person name="Schmutz J."/>
            <person name="Rensing S.A."/>
        </authorList>
    </citation>
    <scope>NUCLEOTIDE SEQUENCE [LARGE SCALE GENOMIC DNA]</scope>
    <source>
        <strain evidence="11 12">cv. Gransden 2004</strain>
    </source>
</reference>
<dbReference type="STRING" id="3218.A0A2K1IWW5"/>
<evidence type="ECO:0000256" key="8">
    <source>
        <dbReference type="SAM" id="Phobius"/>
    </source>
</evidence>
<dbReference type="PaxDb" id="3218-PP1S109_32V6.1"/>
<dbReference type="GO" id="GO:0008519">
    <property type="term" value="F:ammonium channel activity"/>
    <property type="evidence" value="ECO:0000318"/>
    <property type="project" value="GO_Central"/>
</dbReference>
<feature type="transmembrane region" description="Helical" evidence="8">
    <location>
        <begin position="379"/>
        <end position="401"/>
    </location>
</feature>
<evidence type="ECO:0000256" key="4">
    <source>
        <dbReference type="ARBA" id="ARBA00022692"/>
    </source>
</evidence>
<dbReference type="Pfam" id="PF00909">
    <property type="entry name" value="Ammonium_transp"/>
    <property type="match status" value="2"/>
</dbReference>
<dbReference type="FunCoup" id="A0A2K1IWW5">
    <property type="interactions" value="515"/>
</dbReference>
<name>A0A2K1IWW5_PHYPA</name>
<dbReference type="EnsemblPlants" id="Pp3c19_2270V3.1">
    <property type="protein sequence ID" value="Pp3c19_2270V3.1"/>
    <property type="gene ID" value="Pp3c19_2270"/>
</dbReference>
<keyword evidence="4 8" id="KW-0812">Transmembrane</keyword>
<evidence type="ECO:0000313" key="10">
    <source>
        <dbReference type="EMBL" id="PNR33761.1"/>
    </source>
</evidence>
<keyword evidence="6 8" id="KW-0472">Membrane</keyword>
<evidence type="ECO:0000313" key="12">
    <source>
        <dbReference type="Proteomes" id="UP000006727"/>
    </source>
</evidence>
<keyword evidence="12" id="KW-1185">Reference proteome</keyword>
<dbReference type="GO" id="GO:0005886">
    <property type="term" value="C:plasma membrane"/>
    <property type="evidence" value="ECO:0000318"/>
    <property type="project" value="GO_Central"/>
</dbReference>
<dbReference type="InterPro" id="IPR024041">
    <property type="entry name" value="NH4_transpt_AmtB-like_dom"/>
</dbReference>
<dbReference type="InterPro" id="IPR029020">
    <property type="entry name" value="Ammonium/urea_transptr"/>
</dbReference>
<keyword evidence="3" id="KW-0813">Transport</keyword>
<dbReference type="PROSITE" id="PS01219">
    <property type="entry name" value="AMMONIUM_TRANSP"/>
    <property type="match status" value="1"/>
</dbReference>
<evidence type="ECO:0000256" key="3">
    <source>
        <dbReference type="ARBA" id="ARBA00022448"/>
    </source>
</evidence>
<dbReference type="SUPFAM" id="SSF111352">
    <property type="entry name" value="Ammonium transporter"/>
    <property type="match status" value="1"/>
</dbReference>
<dbReference type="FunFam" id="1.10.3430.10:FF:000043">
    <property type="entry name" value="Uncharacterized protein"/>
    <property type="match status" value="1"/>
</dbReference>
<feature type="transmembrane region" description="Helical" evidence="8">
    <location>
        <begin position="226"/>
        <end position="253"/>
    </location>
</feature>
<feature type="transmembrane region" description="Helical" evidence="8">
    <location>
        <begin position="190"/>
        <end position="210"/>
    </location>
</feature>
<dbReference type="PANTHER" id="PTHR43029">
    <property type="entry name" value="AMMONIUM TRANSPORTER MEP2"/>
    <property type="match status" value="1"/>
</dbReference>
<evidence type="ECO:0000256" key="7">
    <source>
        <dbReference type="ARBA" id="ARBA00023177"/>
    </source>
</evidence>
<evidence type="ECO:0000313" key="11">
    <source>
        <dbReference type="EnsemblPlants" id="Pp3c19_2270V3.1"/>
    </source>
</evidence>
<reference evidence="10 12" key="1">
    <citation type="journal article" date="2008" name="Science">
        <title>The Physcomitrella genome reveals evolutionary insights into the conquest of land by plants.</title>
        <authorList>
            <person name="Rensing S."/>
            <person name="Lang D."/>
            <person name="Zimmer A."/>
            <person name="Terry A."/>
            <person name="Salamov A."/>
            <person name="Shapiro H."/>
            <person name="Nishiyama T."/>
            <person name="Perroud P.-F."/>
            <person name="Lindquist E."/>
            <person name="Kamisugi Y."/>
            <person name="Tanahashi T."/>
            <person name="Sakakibara K."/>
            <person name="Fujita T."/>
            <person name="Oishi K."/>
            <person name="Shin-I T."/>
            <person name="Kuroki Y."/>
            <person name="Toyoda A."/>
            <person name="Suzuki Y."/>
            <person name="Hashimoto A."/>
            <person name="Yamaguchi K."/>
            <person name="Sugano A."/>
            <person name="Kohara Y."/>
            <person name="Fujiyama A."/>
            <person name="Anterola A."/>
            <person name="Aoki S."/>
            <person name="Ashton N."/>
            <person name="Barbazuk W.B."/>
            <person name="Barker E."/>
            <person name="Bennetzen J."/>
            <person name="Bezanilla M."/>
            <person name="Blankenship R."/>
            <person name="Cho S.H."/>
            <person name="Dutcher S."/>
            <person name="Estelle M."/>
            <person name="Fawcett J.A."/>
            <person name="Gundlach H."/>
            <person name="Hanada K."/>
            <person name="Heyl A."/>
            <person name="Hicks K.A."/>
            <person name="Hugh J."/>
            <person name="Lohr M."/>
            <person name="Mayer K."/>
            <person name="Melkozernov A."/>
            <person name="Murata T."/>
            <person name="Nelson D."/>
            <person name="Pils B."/>
            <person name="Prigge M."/>
            <person name="Reiss B."/>
            <person name="Renner T."/>
            <person name="Rombauts S."/>
            <person name="Rushton P."/>
            <person name="Sanderfoot A."/>
            <person name="Schween G."/>
            <person name="Shiu S.-H."/>
            <person name="Stueber K."/>
            <person name="Theodoulou F.L."/>
            <person name="Tu H."/>
            <person name="Van de Peer Y."/>
            <person name="Verrier P.J."/>
            <person name="Waters E."/>
            <person name="Wood A."/>
            <person name="Yang L."/>
            <person name="Cove D."/>
            <person name="Cuming A."/>
            <person name="Hasebe M."/>
            <person name="Lucas S."/>
            <person name="Mishler D.B."/>
            <person name="Reski R."/>
            <person name="Grigoriev I."/>
            <person name="Quatrano R.S."/>
            <person name="Boore J.L."/>
        </authorList>
    </citation>
    <scope>NUCLEOTIDE SEQUENCE [LARGE SCALE GENOMIC DNA]</scope>
    <source>
        <strain evidence="11 12">cv. Gransden 2004</strain>
    </source>
</reference>
<feature type="transmembrane region" description="Helical" evidence="8">
    <location>
        <begin position="132"/>
        <end position="153"/>
    </location>
</feature>
<dbReference type="InParanoid" id="A0A2K1IWW5"/>
<evidence type="ECO:0000256" key="2">
    <source>
        <dbReference type="ARBA" id="ARBA00005887"/>
    </source>
</evidence>
<keyword evidence="7" id="KW-0924">Ammonia transport</keyword>
<dbReference type="EMBL" id="ABEU02000019">
    <property type="protein sequence ID" value="PNR33761.1"/>
    <property type="molecule type" value="Genomic_DNA"/>
</dbReference>
<dbReference type="InterPro" id="IPR001905">
    <property type="entry name" value="Ammonium_transpt"/>
</dbReference>
<feature type="domain" description="Ammonium transporter AmtB-like" evidence="9">
    <location>
        <begin position="30"/>
        <end position="234"/>
    </location>
</feature>
<comment type="similarity">
    <text evidence="2">Belongs to the ammonia transporter channel (TC 1.A.11.2) family.</text>
</comment>
<keyword evidence="5 8" id="KW-1133">Transmembrane helix</keyword>
<feature type="transmembrane region" description="Helical" evidence="8">
    <location>
        <begin position="63"/>
        <end position="82"/>
    </location>
</feature>
<reference evidence="11" key="3">
    <citation type="submission" date="2020-12" db="UniProtKB">
        <authorList>
            <consortium name="EnsemblPlants"/>
        </authorList>
    </citation>
    <scope>IDENTIFICATION</scope>
</reference>
<protein>
    <recommendedName>
        <fullName evidence="9">Ammonium transporter AmtB-like domain-containing protein</fullName>
    </recommendedName>
</protein>
<dbReference type="AlphaFoldDB" id="A0A2K1IWW5"/>
<dbReference type="InterPro" id="IPR018047">
    <property type="entry name" value="Ammonium_transpt_CS"/>
</dbReference>
<sequence length="460" mass="49514">MDNAAPTIPSAYNQAGGVSPDWLNKGDNAWEMTASTLVGMQSVPALVILYGSIVKKKWAVNSAFMAFYAFAAVLLCWVGWAYKMSFGEKLIPMWGKAGTTLSYKYLLSQADVPSSAHFHKDGSLETATLTPFFPMASLVYFQFVFAAITLVFFRAWMLFVPLWLTFSYTVGAFSLWGGGFLWQWGVIDYAGGYVIHLSSGVAGFVAAYWVGPRLTKDIERFPPNNVLLMLAGAVASIAVMNTNVCAATSLLVWTCLDVLVFGKPSVIGAVQGMITGLVVITPAAGLVQGWAALVMGIFAGSVPWFTMMVVHKRSSMLQNVDDTLGVFHTHAVAGLVGGLLVGCFAEPTLCNYFLPVLDERGAFYGGIGGTQFGKQITGALFVIAWNVVITCIILNVIKLVIPLRMTAEHLLVGDDAEHGEEACALWGDGEKFDLSKHGALDADIANNGMGDDQRHPTVTL</sequence>
<comment type="subcellular location">
    <subcellularLocation>
        <location evidence="1">Membrane</location>
        <topology evidence="1">Multi-pass membrane protein</topology>
    </subcellularLocation>
</comment>
<dbReference type="Gene3D" id="1.10.3430.10">
    <property type="entry name" value="Ammonium transporter AmtB like domains"/>
    <property type="match status" value="1"/>
</dbReference>
<proteinExistence type="inferred from homology"/>
<feature type="transmembrane region" description="Helical" evidence="8">
    <location>
        <begin position="290"/>
        <end position="310"/>
    </location>
</feature>
<evidence type="ECO:0000259" key="9">
    <source>
        <dbReference type="Pfam" id="PF00909"/>
    </source>
</evidence>
<feature type="transmembrane region" description="Helical" evidence="8">
    <location>
        <begin position="160"/>
        <end position="184"/>
    </location>
</feature>
<gene>
    <name evidence="10" type="ORF">PHYPA_023577</name>
</gene>
<evidence type="ECO:0000256" key="1">
    <source>
        <dbReference type="ARBA" id="ARBA00004141"/>
    </source>
</evidence>